<sequence length="177" mass="20479">MSKRRHQSQTRDGHHTADSLTGAEDHTAGVESSSSAINAEEHAICQRSIVDVVNPCHKSPTLLITTIIKLYQTHTILTINGKELIYKCSEVPYWNYCKKHQYSKKLVELDASLYRFCQIELQVVQLMEIKWTLVENKKLDRDSRGRISRVVSKFKKNIELFPSQIIVFFCPSTWIRN</sequence>
<feature type="compositionally biased region" description="Basic and acidic residues" evidence="1">
    <location>
        <begin position="9"/>
        <end position="25"/>
    </location>
</feature>
<dbReference type="Proteomes" id="UP001415857">
    <property type="component" value="Unassembled WGS sequence"/>
</dbReference>
<name>A0AAP0S6I1_LIQFO</name>
<gene>
    <name evidence="3" type="ORF">L1049_016722</name>
</gene>
<protein>
    <recommendedName>
        <fullName evidence="2">RPW8 domain-containing protein</fullName>
    </recommendedName>
</protein>
<accession>A0AAP0S6I1</accession>
<feature type="region of interest" description="Disordered" evidence="1">
    <location>
        <begin position="1"/>
        <end position="25"/>
    </location>
</feature>
<dbReference type="InterPro" id="IPR008808">
    <property type="entry name" value="Powdery_mildew-R_dom"/>
</dbReference>
<proteinExistence type="predicted"/>
<comment type="caution">
    <text evidence="3">The sequence shown here is derived from an EMBL/GenBank/DDBJ whole genome shotgun (WGS) entry which is preliminary data.</text>
</comment>
<evidence type="ECO:0000259" key="2">
    <source>
        <dbReference type="PROSITE" id="PS51153"/>
    </source>
</evidence>
<feature type="domain" description="RPW8" evidence="2">
    <location>
        <begin position="5"/>
        <end position="155"/>
    </location>
</feature>
<keyword evidence="4" id="KW-1185">Reference proteome</keyword>
<reference evidence="3 4" key="1">
    <citation type="journal article" date="2024" name="Plant J.">
        <title>Genome sequences and population genomics reveal climatic adaptation and genomic divergence between two closely related sweetgum species.</title>
        <authorList>
            <person name="Xu W.Q."/>
            <person name="Ren C.Q."/>
            <person name="Zhang X.Y."/>
            <person name="Comes H.P."/>
            <person name="Liu X.H."/>
            <person name="Li Y.G."/>
            <person name="Kettle C.J."/>
            <person name="Jalonen R."/>
            <person name="Gaisberger H."/>
            <person name="Ma Y.Z."/>
            <person name="Qiu Y.X."/>
        </authorList>
    </citation>
    <scope>NUCLEOTIDE SEQUENCE [LARGE SCALE GENOMIC DNA]</scope>
    <source>
        <strain evidence="3">Hangzhou</strain>
    </source>
</reference>
<evidence type="ECO:0000256" key="1">
    <source>
        <dbReference type="SAM" id="MobiDB-lite"/>
    </source>
</evidence>
<dbReference type="AlphaFoldDB" id="A0AAP0S6I1"/>
<organism evidence="3 4">
    <name type="scientific">Liquidambar formosana</name>
    <name type="common">Formosan gum</name>
    <dbReference type="NCBI Taxonomy" id="63359"/>
    <lineage>
        <taxon>Eukaryota</taxon>
        <taxon>Viridiplantae</taxon>
        <taxon>Streptophyta</taxon>
        <taxon>Embryophyta</taxon>
        <taxon>Tracheophyta</taxon>
        <taxon>Spermatophyta</taxon>
        <taxon>Magnoliopsida</taxon>
        <taxon>eudicotyledons</taxon>
        <taxon>Gunneridae</taxon>
        <taxon>Pentapetalae</taxon>
        <taxon>Saxifragales</taxon>
        <taxon>Altingiaceae</taxon>
        <taxon>Liquidambar</taxon>
    </lineage>
</organism>
<dbReference type="PROSITE" id="PS51153">
    <property type="entry name" value="RPW8"/>
    <property type="match status" value="1"/>
</dbReference>
<evidence type="ECO:0000313" key="3">
    <source>
        <dbReference type="EMBL" id="KAK9288272.1"/>
    </source>
</evidence>
<dbReference type="Pfam" id="PF05659">
    <property type="entry name" value="RPW8"/>
    <property type="match status" value="1"/>
</dbReference>
<evidence type="ECO:0000313" key="4">
    <source>
        <dbReference type="Proteomes" id="UP001415857"/>
    </source>
</evidence>
<dbReference type="EMBL" id="JBBPBK010000003">
    <property type="protein sequence ID" value="KAK9288272.1"/>
    <property type="molecule type" value="Genomic_DNA"/>
</dbReference>